<proteinExistence type="inferred from homology"/>
<dbReference type="PANTHER" id="PTHR43179">
    <property type="entry name" value="RHAMNOSYLTRANSFERASE WBBL"/>
    <property type="match status" value="1"/>
</dbReference>
<dbReference type="Pfam" id="PF02709">
    <property type="entry name" value="Glyco_transf_7C"/>
    <property type="match status" value="1"/>
</dbReference>
<evidence type="ECO:0000313" key="7">
    <source>
        <dbReference type="EMBL" id="TFH98826.1"/>
    </source>
</evidence>
<dbReference type="SUPFAM" id="SSF53448">
    <property type="entry name" value="Nucleotide-diphospho-sugar transferases"/>
    <property type="match status" value="1"/>
</dbReference>
<dbReference type="Proteomes" id="UP000297477">
    <property type="component" value="Unassembled WGS sequence"/>
</dbReference>
<feature type="domain" description="Glycosyltransferase 2-like" evidence="5">
    <location>
        <begin position="5"/>
        <end position="132"/>
    </location>
</feature>
<sequence>MTEVSVVVPYYEDQDGLDRLLAALARQTMPAQRFELVVADDGSSRPPRIPDGLPFGVRVVRQADLGFRASAARALGARAAAGRVLAFLDGDMLPEPGYLEAACALPLKDPESVVVGRRRHVDPRAVEAGWAPGAGLPAGAELEEPAWLIDGYAQTKDLRRADATSYRFVISAVLTVARQIYEEAGGFDPSFVGYGGEDWELASRLWRCGARLRHVREAVAWQPGEDFGGREDPVRARRVKNAEALTLAGKIAAPTARGWALGLDGPRRVGVRMAAGGAGVDGAGAGGAGGRPAGAATTADEAAVVLSVDAALQLFPAAQAAVDASGLGAAARGCLEDPRVARVASPEGGAPAEPALEEAPDWDVLVHEPLCPAEPGRRPDPAAASELLLRLERAGVETLVLTAGGEPDGAGPVREVGRLTGVRGRRREARGGTATTLTLPVQRLGWAPVGEAPDLEGWWGGWA</sequence>
<dbReference type="EMBL" id="SPKT01000013">
    <property type="protein sequence ID" value="TFH98826.1"/>
    <property type="molecule type" value="Genomic_DNA"/>
</dbReference>
<evidence type="ECO:0000256" key="2">
    <source>
        <dbReference type="ARBA" id="ARBA00006739"/>
    </source>
</evidence>
<keyword evidence="8" id="KW-1185">Reference proteome</keyword>
<dbReference type="InterPro" id="IPR027791">
    <property type="entry name" value="Galactosyl_T_C"/>
</dbReference>
<keyword evidence="3" id="KW-0328">Glycosyltransferase</keyword>
<dbReference type="RefSeq" id="WP_067189528.1">
    <property type="nucleotide sequence ID" value="NZ_SPKT01000013.1"/>
</dbReference>
<evidence type="ECO:0000256" key="1">
    <source>
        <dbReference type="ARBA" id="ARBA00004776"/>
    </source>
</evidence>
<evidence type="ECO:0000256" key="4">
    <source>
        <dbReference type="ARBA" id="ARBA00022679"/>
    </source>
</evidence>
<dbReference type="InterPro" id="IPR001173">
    <property type="entry name" value="Glyco_trans_2-like"/>
</dbReference>
<evidence type="ECO:0000256" key="3">
    <source>
        <dbReference type="ARBA" id="ARBA00022676"/>
    </source>
</evidence>
<comment type="caution">
    <text evidence="7">The sequence shown here is derived from an EMBL/GenBank/DDBJ whole genome shotgun (WGS) entry which is preliminary data.</text>
</comment>
<evidence type="ECO:0000259" key="5">
    <source>
        <dbReference type="Pfam" id="PF00535"/>
    </source>
</evidence>
<protein>
    <submittedName>
        <fullName evidence="7">Glycosyltransferase</fullName>
    </submittedName>
</protein>
<dbReference type="InterPro" id="IPR029044">
    <property type="entry name" value="Nucleotide-diphossugar_trans"/>
</dbReference>
<dbReference type="PANTHER" id="PTHR43179:SF12">
    <property type="entry name" value="GALACTOFURANOSYLTRANSFERASE GLFT2"/>
    <property type="match status" value="1"/>
</dbReference>
<comment type="pathway">
    <text evidence="1">Cell wall biogenesis; cell wall polysaccharide biosynthesis.</text>
</comment>
<accession>A0ABY2JZ79</accession>
<keyword evidence="4" id="KW-0808">Transferase</keyword>
<dbReference type="Gene3D" id="3.90.550.10">
    <property type="entry name" value="Spore Coat Polysaccharide Biosynthesis Protein SpsA, Chain A"/>
    <property type="match status" value="1"/>
</dbReference>
<gene>
    <name evidence="7" type="ORF">E4A49_07625</name>
</gene>
<evidence type="ECO:0000313" key="8">
    <source>
        <dbReference type="Proteomes" id="UP000297477"/>
    </source>
</evidence>
<organism evidence="7 8">
    <name type="scientific">Micrococcus lylae</name>
    <dbReference type="NCBI Taxonomy" id="1273"/>
    <lineage>
        <taxon>Bacteria</taxon>
        <taxon>Bacillati</taxon>
        <taxon>Actinomycetota</taxon>
        <taxon>Actinomycetes</taxon>
        <taxon>Micrococcales</taxon>
        <taxon>Micrococcaceae</taxon>
        <taxon>Micrococcus</taxon>
    </lineage>
</organism>
<evidence type="ECO:0000259" key="6">
    <source>
        <dbReference type="Pfam" id="PF02709"/>
    </source>
</evidence>
<feature type="domain" description="Galactosyltransferase C-terminal" evidence="6">
    <location>
        <begin position="166"/>
        <end position="215"/>
    </location>
</feature>
<dbReference type="Pfam" id="PF00535">
    <property type="entry name" value="Glycos_transf_2"/>
    <property type="match status" value="1"/>
</dbReference>
<comment type="similarity">
    <text evidence="2">Belongs to the glycosyltransferase 2 family.</text>
</comment>
<name>A0ABY2JZ79_9MICC</name>
<reference evidence="7 8" key="1">
    <citation type="submission" date="2019-03" db="EMBL/GenBank/DDBJ databases">
        <title>Reclassification of Micrococcus aloeverae and Micrococcus yunnanensis as later heterotypic synonyms of Micrococcus luteus.</title>
        <authorList>
            <person name="Huang C.-H."/>
        </authorList>
    </citation>
    <scope>NUCLEOTIDE SEQUENCE [LARGE SCALE GENOMIC DNA]</scope>
    <source>
        <strain evidence="7 8">BCRC 12151</strain>
    </source>
</reference>